<dbReference type="InterPro" id="IPR014710">
    <property type="entry name" value="RmlC-like_jellyroll"/>
</dbReference>
<feature type="domain" description="Cupin type-1" evidence="1">
    <location>
        <begin position="188"/>
        <end position="313"/>
    </location>
</feature>
<evidence type="ECO:0000313" key="3">
    <source>
        <dbReference type="Proteomes" id="UP001172457"/>
    </source>
</evidence>
<dbReference type="PANTHER" id="PTHR31189:SF45">
    <property type="entry name" value="OS09G0552500 PROTEIN"/>
    <property type="match status" value="1"/>
</dbReference>
<dbReference type="Proteomes" id="UP001172457">
    <property type="component" value="Chromosome 4"/>
</dbReference>
<reference evidence="2" key="1">
    <citation type="submission" date="2023-03" db="EMBL/GenBank/DDBJ databases">
        <title>Chromosome-scale reference genome and RAD-based genetic map of yellow starthistle (Centaurea solstitialis) reveal putative structural variation and QTLs associated with invader traits.</title>
        <authorList>
            <person name="Reatini B."/>
            <person name="Cang F.A."/>
            <person name="Jiang Q."/>
            <person name="Mckibben M.T.W."/>
            <person name="Barker M.S."/>
            <person name="Rieseberg L.H."/>
            <person name="Dlugosch K.M."/>
        </authorList>
    </citation>
    <scope>NUCLEOTIDE SEQUENCE</scope>
    <source>
        <strain evidence="2">CAN-66</strain>
        <tissue evidence="2">Leaf</tissue>
    </source>
</reference>
<sequence>MEMKMVVEKADQTAYEGDGGGYYVWSNSKVPLLSQSKLGTGKLLLHPLGFALPHYADSSKIGFVLQGTCTVGLVSPNSPEEKVLLIKKGDVIPLPAGVVSWWFNGGDTDVVIIFLGETTKALVPGQFTYFFVAGVLGILAGFQSDFVGKTFDLDQKQSEVLVNNQQGALLVKLENGTKFPEPSKHIKEKLYETIDGPSGDHIIIKGNAMLAPSYVTNGSVQISYVCKGGGWIKVVASEGKPALDSRVEEGDLFIVPQYLAIAEIADECGMEVFSVITSSNPIFGELAGNNSVWKAFSPVVLRSALNISEEFEEVFESKNTKSIRIVPPST</sequence>
<gene>
    <name evidence="2" type="ORF">OSB04_016381</name>
</gene>
<dbReference type="AlphaFoldDB" id="A0AA38WL04"/>
<evidence type="ECO:0000313" key="2">
    <source>
        <dbReference type="EMBL" id="KAJ9552336.1"/>
    </source>
</evidence>
<dbReference type="SMART" id="SM00835">
    <property type="entry name" value="Cupin_1"/>
    <property type="match status" value="2"/>
</dbReference>
<dbReference type="CDD" id="cd02242">
    <property type="entry name" value="cupin_11S_legumin_N"/>
    <property type="match status" value="1"/>
</dbReference>
<dbReference type="InterPro" id="IPR011051">
    <property type="entry name" value="RmlC_Cupin_sf"/>
</dbReference>
<comment type="caution">
    <text evidence="2">The sequence shown here is derived from an EMBL/GenBank/DDBJ whole genome shotgun (WGS) entry which is preliminary data.</text>
</comment>
<evidence type="ECO:0000259" key="1">
    <source>
        <dbReference type="SMART" id="SM00835"/>
    </source>
</evidence>
<dbReference type="PANTHER" id="PTHR31189">
    <property type="entry name" value="OS03G0336100 PROTEIN-RELATED"/>
    <property type="match status" value="1"/>
</dbReference>
<dbReference type="SUPFAM" id="SSF51182">
    <property type="entry name" value="RmlC-like cupins"/>
    <property type="match status" value="1"/>
</dbReference>
<organism evidence="2 3">
    <name type="scientific">Centaurea solstitialis</name>
    <name type="common">yellow star-thistle</name>
    <dbReference type="NCBI Taxonomy" id="347529"/>
    <lineage>
        <taxon>Eukaryota</taxon>
        <taxon>Viridiplantae</taxon>
        <taxon>Streptophyta</taxon>
        <taxon>Embryophyta</taxon>
        <taxon>Tracheophyta</taxon>
        <taxon>Spermatophyta</taxon>
        <taxon>Magnoliopsida</taxon>
        <taxon>eudicotyledons</taxon>
        <taxon>Gunneridae</taxon>
        <taxon>Pentapetalae</taxon>
        <taxon>asterids</taxon>
        <taxon>campanulids</taxon>
        <taxon>Asterales</taxon>
        <taxon>Asteraceae</taxon>
        <taxon>Carduoideae</taxon>
        <taxon>Cardueae</taxon>
        <taxon>Centaureinae</taxon>
        <taxon>Centaurea</taxon>
    </lineage>
</organism>
<name>A0AA38WL04_9ASTR</name>
<protein>
    <recommendedName>
        <fullName evidence="1">Cupin type-1 domain-containing protein</fullName>
    </recommendedName>
</protein>
<feature type="domain" description="Cupin type-1" evidence="1">
    <location>
        <begin position="4"/>
        <end position="159"/>
    </location>
</feature>
<dbReference type="Pfam" id="PF00190">
    <property type="entry name" value="Cupin_1"/>
    <property type="match status" value="2"/>
</dbReference>
<accession>A0AA38WL04</accession>
<dbReference type="InterPro" id="IPR050253">
    <property type="entry name" value="Seed_Storage-Functional"/>
</dbReference>
<dbReference type="EMBL" id="JARYMX010000004">
    <property type="protein sequence ID" value="KAJ9552336.1"/>
    <property type="molecule type" value="Genomic_DNA"/>
</dbReference>
<dbReference type="Gene3D" id="2.60.120.10">
    <property type="entry name" value="Jelly Rolls"/>
    <property type="match status" value="2"/>
</dbReference>
<dbReference type="InterPro" id="IPR006045">
    <property type="entry name" value="Cupin_1"/>
</dbReference>
<proteinExistence type="predicted"/>
<keyword evidence="3" id="KW-1185">Reference proteome</keyword>